<gene>
    <name evidence="2" type="ORF">A4R35_19460</name>
</gene>
<dbReference type="AlphaFoldDB" id="A0A328VJ74"/>
<dbReference type="Proteomes" id="UP000248706">
    <property type="component" value="Unassembled WGS sequence"/>
</dbReference>
<keyword evidence="3" id="KW-1185">Reference proteome</keyword>
<accession>A0A328VJ74</accession>
<keyword evidence="1" id="KW-0472">Membrane</keyword>
<dbReference type="EMBL" id="MCIF01000002">
    <property type="protein sequence ID" value="RAQ97726.1"/>
    <property type="molecule type" value="Genomic_DNA"/>
</dbReference>
<evidence type="ECO:0000313" key="2">
    <source>
        <dbReference type="EMBL" id="RAQ97726.1"/>
    </source>
</evidence>
<sequence length="180" mass="21093">MSRRRPSPQGRQPRRPRRRSLLAGMPQFPLATLVEWVLAGRLLAELQEQLFAMLSPSGQACWEHWLQTQEVLWLQGRMARQLSESEQGTLCGMREIEEVLRLLERRCQQAMASQATLLVYFTEPEIHQIRWLLGLVESFLRRSCRGLKARDLPLELRVGRSLLRRLGRTLRDQPRRESLN</sequence>
<protein>
    <submittedName>
        <fullName evidence="2">Uncharacterized protein</fullName>
    </submittedName>
</protein>
<reference evidence="2 3" key="1">
    <citation type="submission" date="2016-08" db="EMBL/GenBank/DDBJ databases">
        <title>Analysis of Carbohydrate Active Enzymes in Thermogemmatispora T81 Reveals Carbohydrate Degradation Ability.</title>
        <authorList>
            <person name="Tomazini A."/>
            <person name="Lal S."/>
            <person name="Stott M."/>
            <person name="Henrissat B."/>
            <person name="Polikarpov I."/>
            <person name="Sparling R."/>
            <person name="Levin D.B."/>
        </authorList>
    </citation>
    <scope>NUCLEOTIDE SEQUENCE [LARGE SCALE GENOMIC DNA]</scope>
    <source>
        <strain evidence="2 3">T81</strain>
    </source>
</reference>
<dbReference type="OrthoDB" id="160986at2"/>
<name>A0A328VJ74_9CHLR</name>
<proteinExistence type="predicted"/>
<dbReference type="RefSeq" id="WP_112432381.1">
    <property type="nucleotide sequence ID" value="NZ_MCIF01000002.1"/>
</dbReference>
<feature type="transmembrane region" description="Helical" evidence="1">
    <location>
        <begin position="21"/>
        <end position="44"/>
    </location>
</feature>
<comment type="caution">
    <text evidence="2">The sequence shown here is derived from an EMBL/GenBank/DDBJ whole genome shotgun (WGS) entry which is preliminary data.</text>
</comment>
<keyword evidence="1" id="KW-1133">Transmembrane helix</keyword>
<keyword evidence="1" id="KW-0812">Transmembrane</keyword>
<organism evidence="2 3">
    <name type="scientific">Thermogemmatispora tikiterensis</name>
    <dbReference type="NCBI Taxonomy" id="1825093"/>
    <lineage>
        <taxon>Bacteria</taxon>
        <taxon>Bacillati</taxon>
        <taxon>Chloroflexota</taxon>
        <taxon>Ktedonobacteria</taxon>
        <taxon>Thermogemmatisporales</taxon>
        <taxon>Thermogemmatisporaceae</taxon>
        <taxon>Thermogemmatispora</taxon>
    </lineage>
</organism>
<evidence type="ECO:0000256" key="1">
    <source>
        <dbReference type="SAM" id="Phobius"/>
    </source>
</evidence>
<evidence type="ECO:0000313" key="3">
    <source>
        <dbReference type="Proteomes" id="UP000248706"/>
    </source>
</evidence>